<comment type="caution">
    <text evidence="2">The sequence shown here is derived from an EMBL/GenBank/DDBJ whole genome shotgun (WGS) entry which is preliminary data.</text>
</comment>
<dbReference type="PANTHER" id="PTHR46018:SF4">
    <property type="entry name" value="METALLO-HYDROLASE YHFI-RELATED"/>
    <property type="match status" value="1"/>
</dbReference>
<dbReference type="SMART" id="SM00849">
    <property type="entry name" value="Lactamase_B"/>
    <property type="match status" value="1"/>
</dbReference>
<gene>
    <name evidence="2" type="ORF">IAB14_06620</name>
</gene>
<dbReference type="InterPro" id="IPR036866">
    <property type="entry name" value="RibonucZ/Hydroxyglut_hydro"/>
</dbReference>
<protein>
    <submittedName>
        <fullName evidence="2">MBL fold metallo-hydrolase</fullName>
    </submittedName>
</protein>
<name>A0A9D1NCV1_9FIRM</name>
<reference evidence="2" key="1">
    <citation type="submission" date="2020-10" db="EMBL/GenBank/DDBJ databases">
        <authorList>
            <person name="Gilroy R."/>
        </authorList>
    </citation>
    <scope>NUCLEOTIDE SEQUENCE</scope>
    <source>
        <strain evidence="2">23406</strain>
    </source>
</reference>
<dbReference type="Proteomes" id="UP000886891">
    <property type="component" value="Unassembled WGS sequence"/>
</dbReference>
<dbReference type="SUPFAM" id="SSF56281">
    <property type="entry name" value="Metallo-hydrolase/oxidoreductase"/>
    <property type="match status" value="1"/>
</dbReference>
<sequence>MKLTVLGKYGPYPKSGGACSGYLVEEGDTRILCDIGTGVLARLFKACSPECLDALVLTHFHYDHTSDLLPLCYWLEQNNVTLKVFAPPGSGAWETVLLDHPNLEVVTVRDGETVTLKDVTLRFLQMRHAVNNLAVRVEGGKTLLYTGDTALCPAVFDAASGADLVLADCSKPEGFCGSHMTVVDALTIRRRTGVRVLATHQSPEYDPEPYFRDKTGVRSAQEEILYEI</sequence>
<dbReference type="Pfam" id="PF12706">
    <property type="entry name" value="Lactamase_B_2"/>
    <property type="match status" value="1"/>
</dbReference>
<accession>A0A9D1NCV1</accession>
<evidence type="ECO:0000313" key="3">
    <source>
        <dbReference type="Proteomes" id="UP000886891"/>
    </source>
</evidence>
<dbReference type="Gene3D" id="3.60.15.10">
    <property type="entry name" value="Ribonuclease Z/Hydroxyacylglutathione hydrolase-like"/>
    <property type="match status" value="1"/>
</dbReference>
<feature type="domain" description="Metallo-beta-lactamase" evidence="1">
    <location>
        <begin position="18"/>
        <end position="200"/>
    </location>
</feature>
<dbReference type="AlphaFoldDB" id="A0A9D1NCV1"/>
<dbReference type="GO" id="GO:0042781">
    <property type="term" value="F:3'-tRNA processing endoribonuclease activity"/>
    <property type="evidence" value="ECO:0007669"/>
    <property type="project" value="TreeGrafter"/>
</dbReference>
<organism evidence="2 3">
    <name type="scientific">Candidatus Stercoripulliclostridium merdipullorum</name>
    <dbReference type="NCBI Taxonomy" id="2840952"/>
    <lineage>
        <taxon>Bacteria</taxon>
        <taxon>Bacillati</taxon>
        <taxon>Bacillota</taxon>
        <taxon>Clostridia</taxon>
        <taxon>Eubacteriales</taxon>
        <taxon>Candidatus Stercoripulliclostridium</taxon>
    </lineage>
</organism>
<evidence type="ECO:0000313" key="2">
    <source>
        <dbReference type="EMBL" id="HIV00767.1"/>
    </source>
</evidence>
<dbReference type="PANTHER" id="PTHR46018">
    <property type="entry name" value="ZINC PHOSPHODIESTERASE ELAC PROTEIN 1"/>
    <property type="match status" value="1"/>
</dbReference>
<dbReference type="InterPro" id="IPR001279">
    <property type="entry name" value="Metallo-B-lactamas"/>
</dbReference>
<dbReference type="EMBL" id="DVOH01000054">
    <property type="protein sequence ID" value="HIV00767.1"/>
    <property type="molecule type" value="Genomic_DNA"/>
</dbReference>
<proteinExistence type="predicted"/>
<reference evidence="2" key="2">
    <citation type="journal article" date="2021" name="PeerJ">
        <title>Extensive microbial diversity within the chicken gut microbiome revealed by metagenomics and culture.</title>
        <authorList>
            <person name="Gilroy R."/>
            <person name="Ravi A."/>
            <person name="Getino M."/>
            <person name="Pursley I."/>
            <person name="Horton D.L."/>
            <person name="Alikhan N.F."/>
            <person name="Baker D."/>
            <person name="Gharbi K."/>
            <person name="Hall N."/>
            <person name="Watson M."/>
            <person name="Adriaenssens E.M."/>
            <person name="Foster-Nyarko E."/>
            <person name="Jarju S."/>
            <person name="Secka A."/>
            <person name="Antonio M."/>
            <person name="Oren A."/>
            <person name="Chaudhuri R.R."/>
            <person name="La Ragione R."/>
            <person name="Hildebrand F."/>
            <person name="Pallen M.J."/>
        </authorList>
    </citation>
    <scope>NUCLEOTIDE SEQUENCE</scope>
    <source>
        <strain evidence="2">23406</strain>
    </source>
</reference>
<dbReference type="CDD" id="cd07716">
    <property type="entry name" value="RNaseZ_short-form-like_MBL-fold"/>
    <property type="match status" value="1"/>
</dbReference>
<evidence type="ECO:0000259" key="1">
    <source>
        <dbReference type="SMART" id="SM00849"/>
    </source>
</evidence>